<keyword evidence="2" id="KW-1185">Reference proteome</keyword>
<organism evidence="1 2">
    <name type="scientific">Ornithinibacillus caprae</name>
    <dbReference type="NCBI Taxonomy" id="2678566"/>
    <lineage>
        <taxon>Bacteria</taxon>
        <taxon>Bacillati</taxon>
        <taxon>Bacillota</taxon>
        <taxon>Bacilli</taxon>
        <taxon>Bacillales</taxon>
        <taxon>Bacillaceae</taxon>
        <taxon>Ornithinibacillus</taxon>
    </lineage>
</organism>
<evidence type="ECO:0000313" key="2">
    <source>
        <dbReference type="Proteomes" id="UP000469125"/>
    </source>
</evidence>
<sequence>MRSILSLFFVIFILMTGCSDGIETETYDNSDGEEVPIPSIEFGISDNKVLSGEVIKKRKKEITLEVSGDSIIGEGTIWVKVDDENMLVDIKKGQKVNVWYDYIRESYPPQTTGLKIEVESK</sequence>
<gene>
    <name evidence="1" type="ORF">GMD78_07845</name>
</gene>
<dbReference type="PROSITE" id="PS51257">
    <property type="entry name" value="PROKAR_LIPOPROTEIN"/>
    <property type="match status" value="1"/>
</dbReference>
<dbReference type="Gene3D" id="2.40.50.140">
    <property type="entry name" value="Nucleic acid-binding proteins"/>
    <property type="match status" value="1"/>
</dbReference>
<dbReference type="EMBL" id="WOCA01000004">
    <property type="protein sequence ID" value="MUK88299.1"/>
    <property type="molecule type" value="Genomic_DNA"/>
</dbReference>
<dbReference type="InterPro" id="IPR012340">
    <property type="entry name" value="NA-bd_OB-fold"/>
</dbReference>
<dbReference type="RefSeq" id="WP_155668273.1">
    <property type="nucleotide sequence ID" value="NZ_WOCA01000004.1"/>
</dbReference>
<reference evidence="1 2" key="1">
    <citation type="submission" date="2019-11" db="EMBL/GenBank/DDBJ databases">
        <authorList>
            <person name="Li X."/>
        </authorList>
    </citation>
    <scope>NUCLEOTIDE SEQUENCE [LARGE SCALE GENOMIC DNA]</scope>
    <source>
        <strain evidence="1 2">L9</strain>
    </source>
</reference>
<dbReference type="AlphaFoldDB" id="A0A6N8FKI7"/>
<dbReference type="InterPro" id="IPR021598">
    <property type="entry name" value="DUF3221"/>
</dbReference>
<protein>
    <submittedName>
        <fullName evidence="1">DUF3221 domain-containing protein</fullName>
    </submittedName>
</protein>
<proteinExistence type="predicted"/>
<dbReference type="Pfam" id="PF11518">
    <property type="entry name" value="DUF3221"/>
    <property type="match status" value="1"/>
</dbReference>
<evidence type="ECO:0000313" key="1">
    <source>
        <dbReference type="EMBL" id="MUK88299.1"/>
    </source>
</evidence>
<name>A0A6N8FKI7_9BACI</name>
<accession>A0A6N8FKI7</accession>
<dbReference type="Proteomes" id="UP000469125">
    <property type="component" value="Unassembled WGS sequence"/>
</dbReference>
<comment type="caution">
    <text evidence="1">The sequence shown here is derived from an EMBL/GenBank/DDBJ whole genome shotgun (WGS) entry which is preliminary data.</text>
</comment>